<keyword evidence="3" id="KW-1185">Reference proteome</keyword>
<reference evidence="2 3" key="1">
    <citation type="submission" date="2020-08" db="EMBL/GenBank/DDBJ databases">
        <title>Genomic Encyclopedia of Type Strains, Phase IV (KMG-IV): sequencing the most valuable type-strain genomes for metagenomic binning, comparative biology and taxonomic classification.</title>
        <authorList>
            <person name="Goeker M."/>
        </authorList>
    </citation>
    <scope>NUCLEOTIDE SEQUENCE [LARGE SCALE GENOMIC DNA]</scope>
    <source>
        <strain evidence="2 3">DSM 17976</strain>
    </source>
</reference>
<sequence length="461" mass="53322">MKLFNRWFIPLVVSVFAFFSFKQGSSTSRPNIIFLLTDDHRWNALGAMGNRMIKTPHLDQLAARGVLFKKAYVTTSICCVSRASILSGQYMSRHKIEDFNTSFKPAAFANTYPMLLKKAGYQIGFIGKYGVGEPKAQPSNVFDFWAGSEKPQPDYEMKDAQGNFIHHTDKVNNDIQQFLAQTQSDAPFCLSVSFKAPHIQDGDPRPFIVQERYKPMYANDSIPEPEKADPKYWQSFPDFFRTDKNIARERWYFQFDGNRMYQESVRQYYRLISGVDEVVGDMMKTLQDKGLASNTVIIFMGDNGYYLGEYGMSGKWFGHEESIRVPLIMYDPRTPQLRKKTSNQLALNIDIAPTILQLAGVKVPAEMQGVNLAELVKKPKQLARNAFFYEHTFLGSPRLPKVEGVVRNDLKYMKYIEHNYEELYDLRNDPDEKINRAKDANYLSQLETMRTQYQTWKQKVR</sequence>
<feature type="domain" description="Sulfatase N-terminal" evidence="1">
    <location>
        <begin position="30"/>
        <end position="361"/>
    </location>
</feature>
<evidence type="ECO:0000259" key="1">
    <source>
        <dbReference type="Pfam" id="PF00884"/>
    </source>
</evidence>
<dbReference type="InterPro" id="IPR000917">
    <property type="entry name" value="Sulfatase_N"/>
</dbReference>
<dbReference type="CDD" id="cd16031">
    <property type="entry name" value="G6S_like"/>
    <property type="match status" value="1"/>
</dbReference>
<protein>
    <submittedName>
        <fullName evidence="2">Arylsulfatase A-like enzyme</fullName>
    </submittedName>
</protein>
<gene>
    <name evidence="2" type="ORF">FHS57_003102</name>
</gene>
<dbReference type="Gene3D" id="3.40.720.10">
    <property type="entry name" value="Alkaline Phosphatase, subunit A"/>
    <property type="match status" value="1"/>
</dbReference>
<comment type="caution">
    <text evidence="2">The sequence shown here is derived from an EMBL/GenBank/DDBJ whole genome shotgun (WGS) entry which is preliminary data.</text>
</comment>
<accession>A0A7W5ZNJ8</accession>
<dbReference type="SUPFAM" id="SSF53649">
    <property type="entry name" value="Alkaline phosphatase-like"/>
    <property type="match status" value="1"/>
</dbReference>
<dbReference type="AlphaFoldDB" id="A0A7W5ZNJ8"/>
<evidence type="ECO:0000313" key="3">
    <source>
        <dbReference type="Proteomes" id="UP000541352"/>
    </source>
</evidence>
<organism evidence="2 3">
    <name type="scientific">Runella defluvii</name>
    <dbReference type="NCBI Taxonomy" id="370973"/>
    <lineage>
        <taxon>Bacteria</taxon>
        <taxon>Pseudomonadati</taxon>
        <taxon>Bacteroidota</taxon>
        <taxon>Cytophagia</taxon>
        <taxon>Cytophagales</taxon>
        <taxon>Spirosomataceae</taxon>
        <taxon>Runella</taxon>
    </lineage>
</organism>
<dbReference type="PANTHER" id="PTHR43108">
    <property type="entry name" value="N-ACETYLGLUCOSAMINE-6-SULFATASE FAMILY MEMBER"/>
    <property type="match status" value="1"/>
</dbReference>
<dbReference type="PANTHER" id="PTHR43108:SF6">
    <property type="entry name" value="N-SULPHOGLUCOSAMINE SULPHOHYDROLASE"/>
    <property type="match status" value="1"/>
</dbReference>
<dbReference type="InterPro" id="IPR017850">
    <property type="entry name" value="Alkaline_phosphatase_core_sf"/>
</dbReference>
<dbReference type="EMBL" id="JACIBY010000006">
    <property type="protein sequence ID" value="MBB3839096.1"/>
    <property type="molecule type" value="Genomic_DNA"/>
</dbReference>
<evidence type="ECO:0000313" key="2">
    <source>
        <dbReference type="EMBL" id="MBB3839096.1"/>
    </source>
</evidence>
<dbReference type="Pfam" id="PF00884">
    <property type="entry name" value="Sulfatase"/>
    <property type="match status" value="1"/>
</dbReference>
<name>A0A7W5ZNJ8_9BACT</name>
<dbReference type="RefSeq" id="WP_183975097.1">
    <property type="nucleotide sequence ID" value="NZ_JACIBY010000006.1"/>
</dbReference>
<dbReference type="Proteomes" id="UP000541352">
    <property type="component" value="Unassembled WGS sequence"/>
</dbReference>
<proteinExistence type="predicted"/>